<dbReference type="InterPro" id="IPR038765">
    <property type="entry name" value="Papain-like_cys_pep_sf"/>
</dbReference>
<feature type="chain" id="PRO_5045245384" evidence="5">
    <location>
        <begin position="19"/>
        <end position="205"/>
    </location>
</feature>
<dbReference type="RefSeq" id="WP_208314634.1">
    <property type="nucleotide sequence ID" value="NZ_JAELYA010000005.1"/>
</dbReference>
<evidence type="ECO:0000313" key="8">
    <source>
        <dbReference type="Proteomes" id="UP000669060"/>
    </source>
</evidence>
<evidence type="ECO:0000256" key="4">
    <source>
        <dbReference type="ARBA" id="ARBA00022807"/>
    </source>
</evidence>
<keyword evidence="8" id="KW-1185">Reference proteome</keyword>
<evidence type="ECO:0000256" key="1">
    <source>
        <dbReference type="ARBA" id="ARBA00007074"/>
    </source>
</evidence>
<protein>
    <submittedName>
        <fullName evidence="7">C40 family peptidase</fullName>
    </submittedName>
</protein>
<proteinExistence type="inferred from homology"/>
<accession>A0ABS3TT42</accession>
<evidence type="ECO:0000256" key="5">
    <source>
        <dbReference type="SAM" id="SignalP"/>
    </source>
</evidence>
<sequence length="205" mass="22883">MRSTILTCLSIGFAAVLAGTGNEASASYKVTHSYEPAPVDLRVPVQGRKLLTMTSQQSIGDAKSDAHQITQRAYKQIGIPYRWGGMSPKRGFDCSGLVNYVFRDVDEVDLPRTARAIYGQKGNPKINRSDLQPGDLVFFRIRSRSVDHVGIYVGDDKFIHAPRRGKNVRVSDLNGSYWKRHYIAGKRVLPETLAKADLPSARRYE</sequence>
<organism evidence="7 8">
    <name type="scientific">Pseudomonas schmalbachii</name>
    <dbReference type="NCBI Taxonomy" id="2816993"/>
    <lineage>
        <taxon>Bacteria</taxon>
        <taxon>Pseudomonadati</taxon>
        <taxon>Pseudomonadota</taxon>
        <taxon>Gammaproteobacteria</taxon>
        <taxon>Pseudomonadales</taxon>
        <taxon>Pseudomonadaceae</taxon>
        <taxon>Pseudomonas</taxon>
    </lineage>
</organism>
<dbReference type="EMBL" id="JAELYA010000005">
    <property type="protein sequence ID" value="MBO3276533.1"/>
    <property type="molecule type" value="Genomic_DNA"/>
</dbReference>
<evidence type="ECO:0000256" key="2">
    <source>
        <dbReference type="ARBA" id="ARBA00022670"/>
    </source>
</evidence>
<comment type="similarity">
    <text evidence="1">Belongs to the peptidase C40 family.</text>
</comment>
<feature type="domain" description="NlpC/P60" evidence="6">
    <location>
        <begin position="63"/>
        <end position="189"/>
    </location>
</feature>
<evidence type="ECO:0000256" key="3">
    <source>
        <dbReference type="ARBA" id="ARBA00022801"/>
    </source>
</evidence>
<keyword evidence="4" id="KW-0788">Thiol protease</keyword>
<dbReference type="PANTHER" id="PTHR47053">
    <property type="entry name" value="MUREIN DD-ENDOPEPTIDASE MEPH-RELATED"/>
    <property type="match status" value="1"/>
</dbReference>
<name>A0ABS3TT42_9PSED</name>
<dbReference type="InterPro" id="IPR051202">
    <property type="entry name" value="Peptidase_C40"/>
</dbReference>
<reference evidence="7 8" key="1">
    <citation type="submission" date="2020-12" db="EMBL/GenBank/DDBJ databases">
        <title>Pseudomonas schmalbachii sp. nov. isolated from millipede gut.</title>
        <authorList>
            <person name="Shelomi M."/>
        </authorList>
    </citation>
    <scope>NUCLEOTIDE SEQUENCE [LARGE SCALE GENOMIC DNA]</scope>
    <source>
        <strain evidence="7 8">Milli4</strain>
    </source>
</reference>
<keyword evidence="3" id="KW-0378">Hydrolase</keyword>
<dbReference type="InterPro" id="IPR000064">
    <property type="entry name" value="NLP_P60_dom"/>
</dbReference>
<dbReference type="PANTHER" id="PTHR47053:SF1">
    <property type="entry name" value="MUREIN DD-ENDOPEPTIDASE MEPH-RELATED"/>
    <property type="match status" value="1"/>
</dbReference>
<evidence type="ECO:0000313" key="7">
    <source>
        <dbReference type="EMBL" id="MBO3276533.1"/>
    </source>
</evidence>
<dbReference type="Gene3D" id="3.90.1720.10">
    <property type="entry name" value="endopeptidase domain like (from Nostoc punctiforme)"/>
    <property type="match status" value="1"/>
</dbReference>
<dbReference type="Proteomes" id="UP000669060">
    <property type="component" value="Unassembled WGS sequence"/>
</dbReference>
<comment type="caution">
    <text evidence="7">The sequence shown here is derived from an EMBL/GenBank/DDBJ whole genome shotgun (WGS) entry which is preliminary data.</text>
</comment>
<dbReference type="Pfam" id="PF00877">
    <property type="entry name" value="NLPC_P60"/>
    <property type="match status" value="1"/>
</dbReference>
<evidence type="ECO:0000259" key="6">
    <source>
        <dbReference type="PROSITE" id="PS51935"/>
    </source>
</evidence>
<feature type="signal peptide" evidence="5">
    <location>
        <begin position="1"/>
        <end position="18"/>
    </location>
</feature>
<keyword evidence="2" id="KW-0645">Protease</keyword>
<gene>
    <name evidence="7" type="ORF">JFY56_14980</name>
</gene>
<keyword evidence="5" id="KW-0732">Signal</keyword>
<dbReference type="SUPFAM" id="SSF54001">
    <property type="entry name" value="Cysteine proteinases"/>
    <property type="match status" value="1"/>
</dbReference>
<dbReference type="PROSITE" id="PS51935">
    <property type="entry name" value="NLPC_P60"/>
    <property type="match status" value="1"/>
</dbReference>